<dbReference type="EMBL" id="ACLF03000004">
    <property type="protein sequence ID" value="EFQ83557.1"/>
    <property type="molecule type" value="Genomic_DNA"/>
</dbReference>
<keyword evidence="2" id="KW-0812">Transmembrane</keyword>
<feature type="region of interest" description="Disordered" evidence="1">
    <location>
        <begin position="134"/>
        <end position="166"/>
    </location>
</feature>
<keyword evidence="2" id="KW-1133">Transmembrane helix</keyword>
<comment type="caution">
    <text evidence="5">The sequence shown here is derived from an EMBL/GenBank/DDBJ whole genome shotgun (WGS) entry which is preliminary data.</text>
</comment>
<dbReference type="STRING" id="585531.HMPREF0063_11220"/>
<evidence type="ECO:0000313" key="5">
    <source>
        <dbReference type="EMBL" id="EFQ83557.1"/>
    </source>
</evidence>
<evidence type="ECO:0000256" key="3">
    <source>
        <dbReference type="SAM" id="SignalP"/>
    </source>
</evidence>
<evidence type="ECO:0000256" key="1">
    <source>
        <dbReference type="SAM" id="MobiDB-lite"/>
    </source>
</evidence>
<keyword evidence="6" id="KW-1185">Reference proteome</keyword>
<keyword evidence="2" id="KW-0472">Membrane</keyword>
<gene>
    <name evidence="5" type="ORF">HMPREF0063_11220</name>
</gene>
<dbReference type="Proteomes" id="UP000003111">
    <property type="component" value="Unassembled WGS sequence"/>
</dbReference>
<sequence length="253" mass="25225">MTSKRSTRLAGAASLAAVSPLILTALAAPANADTPDQVERPATFTSAFIANGTPDQVFMGSEPAPGQPGATGTFKFLINTDLDVICWDMTTNGVDNDFVGASPAKTANHLHDAPAGMQGPPRIAFPDLTGDGDTLTSSGCSAGPFTTHAPGNPNEAGSSTGFELSDIEEDPSGYYANIHTNDFRPGAVRGQLVADPAGLAAANAQPATPAPSGGVRTGEGGAASTLPMGLLAAAAVAGLGVTGAVALRRRQGA</sequence>
<dbReference type="Pfam" id="PF07452">
    <property type="entry name" value="CHRD"/>
    <property type="match status" value="1"/>
</dbReference>
<evidence type="ECO:0000256" key="2">
    <source>
        <dbReference type="SAM" id="Phobius"/>
    </source>
</evidence>
<evidence type="ECO:0000313" key="6">
    <source>
        <dbReference type="Proteomes" id="UP000003111"/>
    </source>
</evidence>
<dbReference type="SMART" id="SM00754">
    <property type="entry name" value="CHRD"/>
    <property type="match status" value="1"/>
</dbReference>
<dbReference type="InterPro" id="IPR010895">
    <property type="entry name" value="CHRD"/>
</dbReference>
<evidence type="ECO:0000259" key="4">
    <source>
        <dbReference type="SMART" id="SM00754"/>
    </source>
</evidence>
<keyword evidence="3" id="KW-0732">Signal</keyword>
<protein>
    <recommendedName>
        <fullName evidence="4">CHRD domain-containing protein</fullName>
    </recommendedName>
</protein>
<reference evidence="5" key="1">
    <citation type="submission" date="2010-08" db="EMBL/GenBank/DDBJ databases">
        <authorList>
            <person name="Muzny D."/>
            <person name="Qin X."/>
            <person name="Buhay C."/>
            <person name="Dugan-Rocha S."/>
            <person name="Ding Y."/>
            <person name="Chen G."/>
            <person name="Hawes A."/>
            <person name="Holder M."/>
            <person name="Jhangiani S."/>
            <person name="Johnson A."/>
            <person name="Khan Z."/>
            <person name="Li Z."/>
            <person name="Liu W."/>
            <person name="Liu X."/>
            <person name="Perez L."/>
            <person name="Shen H."/>
            <person name="Wang Q."/>
            <person name="Watt J."/>
            <person name="Xi L."/>
            <person name="Xin Y."/>
            <person name="Zhou J."/>
            <person name="Deng J."/>
            <person name="Jiang H."/>
            <person name="Liu Y."/>
            <person name="Qu J."/>
            <person name="Song X.-Z."/>
            <person name="Zhang L."/>
            <person name="Villasana D."/>
            <person name="Johnson A."/>
            <person name="Liu J."/>
            <person name="Liyanage D."/>
            <person name="Lorensuhewa L."/>
            <person name="Robinson T."/>
            <person name="Song A."/>
            <person name="Song B.-B."/>
            <person name="Dinh H."/>
            <person name="Thornton R."/>
            <person name="Coyle M."/>
            <person name="Francisco L."/>
            <person name="Jackson L."/>
            <person name="Javaid M."/>
            <person name="Korchina V."/>
            <person name="Kovar C."/>
            <person name="Mata R."/>
            <person name="Mathew T."/>
            <person name="Ngo R."/>
            <person name="Nguyen L."/>
            <person name="Nguyen N."/>
            <person name="Okwuonu G."/>
            <person name="Ongeri F."/>
            <person name="Pham C."/>
            <person name="Simmons D."/>
            <person name="Wilczek-Boney K."/>
            <person name="Hale W."/>
            <person name="Jakkamsetti A."/>
            <person name="Pham P."/>
            <person name="Ruth R."/>
            <person name="San Lucas F."/>
            <person name="Warren J."/>
            <person name="Zhang J."/>
            <person name="Zhao Z."/>
            <person name="Zhou C."/>
            <person name="Zhu D."/>
            <person name="Lee S."/>
            <person name="Bess C."/>
            <person name="Blankenburg K."/>
            <person name="Forbes L."/>
            <person name="Fu Q."/>
            <person name="Gubbala S."/>
            <person name="Hirani K."/>
            <person name="Jayaseelan J.C."/>
            <person name="Lara F."/>
            <person name="Munidasa M."/>
            <person name="Palculict T."/>
            <person name="Patil S."/>
            <person name="Pu L.-L."/>
            <person name="Saada N."/>
            <person name="Tang L."/>
            <person name="Weissenberger G."/>
            <person name="Zhu Y."/>
            <person name="Hemphill L."/>
            <person name="Shang Y."/>
            <person name="Youmans B."/>
            <person name="Ayvaz T."/>
            <person name="Ross M."/>
            <person name="Santibanez J."/>
            <person name="Aqrawi P."/>
            <person name="Gross S."/>
            <person name="Joshi V."/>
            <person name="Fowler G."/>
            <person name="Nazareth L."/>
            <person name="Reid J."/>
            <person name="Worley K."/>
            <person name="Petrosino J."/>
            <person name="Highlander S."/>
            <person name="Gibbs R."/>
        </authorList>
    </citation>
    <scope>NUCLEOTIDE SEQUENCE [LARGE SCALE GENOMIC DNA]</scope>
    <source>
        <strain evidence="5">DSM 15272</strain>
    </source>
</reference>
<dbReference type="AlphaFoldDB" id="E2SB11"/>
<accession>E2SB11</accession>
<name>E2SB11_9ACTN</name>
<dbReference type="RefSeq" id="WP_007078241.1">
    <property type="nucleotide sequence ID" value="NZ_CM001024.1"/>
</dbReference>
<feature type="transmembrane region" description="Helical" evidence="2">
    <location>
        <begin position="226"/>
        <end position="247"/>
    </location>
</feature>
<dbReference type="eggNOG" id="ENOG503072H">
    <property type="taxonomic scope" value="Bacteria"/>
</dbReference>
<proteinExistence type="predicted"/>
<feature type="signal peptide" evidence="3">
    <location>
        <begin position="1"/>
        <end position="27"/>
    </location>
</feature>
<dbReference type="HOGENOM" id="CLU_063722_0_0_11"/>
<dbReference type="OrthoDB" id="8901345at2"/>
<feature type="domain" description="CHRD" evidence="4">
    <location>
        <begin position="53"/>
        <end position="194"/>
    </location>
</feature>
<organism evidence="5 6">
    <name type="scientific">Aeromicrobium marinum DSM 15272</name>
    <dbReference type="NCBI Taxonomy" id="585531"/>
    <lineage>
        <taxon>Bacteria</taxon>
        <taxon>Bacillati</taxon>
        <taxon>Actinomycetota</taxon>
        <taxon>Actinomycetes</taxon>
        <taxon>Propionibacteriales</taxon>
        <taxon>Nocardioidaceae</taxon>
        <taxon>Aeromicrobium</taxon>
    </lineage>
</organism>
<feature type="chain" id="PRO_5039661878" description="CHRD domain-containing protein" evidence="3">
    <location>
        <begin position="28"/>
        <end position="253"/>
    </location>
</feature>